<protein>
    <submittedName>
        <fullName evidence="1">Uncharacterized protein</fullName>
    </submittedName>
</protein>
<gene>
    <name evidence="1" type="ORF">S01H1_25089</name>
</gene>
<dbReference type="EMBL" id="BARS01015121">
    <property type="protein sequence ID" value="GAF87289.1"/>
    <property type="molecule type" value="Genomic_DNA"/>
</dbReference>
<evidence type="ECO:0000313" key="1">
    <source>
        <dbReference type="EMBL" id="GAF87289.1"/>
    </source>
</evidence>
<name>X0T204_9ZZZZ</name>
<accession>X0T204</accession>
<feature type="non-terminal residue" evidence="1">
    <location>
        <position position="1"/>
    </location>
</feature>
<dbReference type="AlphaFoldDB" id="X0T204"/>
<proteinExistence type="predicted"/>
<comment type="caution">
    <text evidence="1">The sequence shown here is derived from an EMBL/GenBank/DDBJ whole genome shotgun (WGS) entry which is preliminary data.</text>
</comment>
<sequence>VRFTRADGTVVKVTSNYDFWLEEGGEGEGDWRVPDPEGFRRYCRKLLEERGGPGSSETEAEP</sequence>
<reference evidence="1" key="1">
    <citation type="journal article" date="2014" name="Front. Microbiol.">
        <title>High frequency of phylogenetically diverse reductive dehalogenase-homologous genes in deep subseafloor sedimentary metagenomes.</title>
        <authorList>
            <person name="Kawai M."/>
            <person name="Futagami T."/>
            <person name="Toyoda A."/>
            <person name="Takaki Y."/>
            <person name="Nishi S."/>
            <person name="Hori S."/>
            <person name="Arai W."/>
            <person name="Tsubouchi T."/>
            <person name="Morono Y."/>
            <person name="Uchiyama I."/>
            <person name="Ito T."/>
            <person name="Fujiyama A."/>
            <person name="Inagaki F."/>
            <person name="Takami H."/>
        </authorList>
    </citation>
    <scope>NUCLEOTIDE SEQUENCE</scope>
    <source>
        <strain evidence="1">Expedition CK06-06</strain>
    </source>
</reference>
<organism evidence="1">
    <name type="scientific">marine sediment metagenome</name>
    <dbReference type="NCBI Taxonomy" id="412755"/>
    <lineage>
        <taxon>unclassified sequences</taxon>
        <taxon>metagenomes</taxon>
        <taxon>ecological metagenomes</taxon>
    </lineage>
</organism>